<dbReference type="PROSITE" id="PS51186">
    <property type="entry name" value="GNAT"/>
    <property type="match status" value="1"/>
</dbReference>
<name>A0A2W5S9K2_ANCNO</name>
<dbReference type="PANTHER" id="PTHR43800:SF1">
    <property type="entry name" value="PEPTIDYL-LYSINE N-ACETYLTRANSFERASE YJAB"/>
    <property type="match status" value="1"/>
</dbReference>
<dbReference type="AlphaFoldDB" id="A0A2W5S9K2"/>
<dbReference type="GO" id="GO:0016747">
    <property type="term" value="F:acyltransferase activity, transferring groups other than amino-acyl groups"/>
    <property type="evidence" value="ECO:0007669"/>
    <property type="project" value="InterPro"/>
</dbReference>
<evidence type="ECO:0000256" key="2">
    <source>
        <dbReference type="ARBA" id="ARBA00023315"/>
    </source>
</evidence>
<evidence type="ECO:0000313" key="5">
    <source>
        <dbReference type="Proteomes" id="UP000248887"/>
    </source>
</evidence>
<dbReference type="InterPro" id="IPR000182">
    <property type="entry name" value="GNAT_dom"/>
</dbReference>
<evidence type="ECO:0000256" key="1">
    <source>
        <dbReference type="ARBA" id="ARBA00022679"/>
    </source>
</evidence>
<dbReference type="SUPFAM" id="SSF55729">
    <property type="entry name" value="Acyl-CoA N-acyltransferases (Nat)"/>
    <property type="match status" value="1"/>
</dbReference>
<evidence type="ECO:0000259" key="3">
    <source>
        <dbReference type="PROSITE" id="PS51186"/>
    </source>
</evidence>
<comment type="caution">
    <text evidence="4">The sequence shown here is derived from an EMBL/GenBank/DDBJ whole genome shotgun (WGS) entry which is preliminary data.</text>
</comment>
<dbReference type="EMBL" id="QFQD01000087">
    <property type="protein sequence ID" value="PZQ79477.1"/>
    <property type="molecule type" value="Genomic_DNA"/>
</dbReference>
<dbReference type="InterPro" id="IPR016181">
    <property type="entry name" value="Acyl_CoA_acyltransferase"/>
</dbReference>
<organism evidence="4 5">
    <name type="scientific">Ancylobacter novellus</name>
    <name type="common">Thiobacillus novellus</name>
    <dbReference type="NCBI Taxonomy" id="921"/>
    <lineage>
        <taxon>Bacteria</taxon>
        <taxon>Pseudomonadati</taxon>
        <taxon>Pseudomonadota</taxon>
        <taxon>Alphaproteobacteria</taxon>
        <taxon>Hyphomicrobiales</taxon>
        <taxon>Xanthobacteraceae</taxon>
        <taxon>Ancylobacter</taxon>
    </lineage>
</organism>
<dbReference type="PANTHER" id="PTHR43800">
    <property type="entry name" value="PEPTIDYL-LYSINE N-ACETYLTRANSFERASE YJAB"/>
    <property type="match status" value="1"/>
</dbReference>
<dbReference type="Pfam" id="PF00583">
    <property type="entry name" value="Acetyltransf_1"/>
    <property type="match status" value="1"/>
</dbReference>
<proteinExistence type="predicted"/>
<accession>A0A2W5S9K2</accession>
<protein>
    <submittedName>
        <fullName evidence="4">GNAT family N-acetyltransferase</fullName>
    </submittedName>
</protein>
<sequence length="208" mass="22867">MNAPAETATLALKLDGYTDLPAGKIASVVTMLEMTAPPTPLPERGTEGLTLELVPAPATDWYRALFRRIGENWLWFSRLRLTDGELAAILHHPDVAVYALRQDGADVGLVELDFRVPGEVELAFFGLVPERVGSGAGRFMMNRALALAWARRPVRVHVHTCTLDHQAAVRFYVKAGFRPYARALEVVDDPRLAGLLPREAAPHAPLID</sequence>
<gene>
    <name evidence="4" type="ORF">DI549_20055</name>
</gene>
<evidence type="ECO:0000313" key="4">
    <source>
        <dbReference type="EMBL" id="PZQ79477.1"/>
    </source>
</evidence>
<reference evidence="4 5" key="1">
    <citation type="submission" date="2017-08" db="EMBL/GenBank/DDBJ databases">
        <title>Infants hospitalized years apart are colonized by the same room-sourced microbial strains.</title>
        <authorList>
            <person name="Brooks B."/>
            <person name="Olm M.R."/>
            <person name="Firek B.A."/>
            <person name="Baker R."/>
            <person name="Thomas B.C."/>
            <person name="Morowitz M.J."/>
            <person name="Banfield J.F."/>
        </authorList>
    </citation>
    <scope>NUCLEOTIDE SEQUENCE [LARGE SCALE GENOMIC DNA]</scope>
    <source>
        <strain evidence="4">S2_005_001_R2_27</strain>
    </source>
</reference>
<dbReference type="Proteomes" id="UP000248887">
    <property type="component" value="Unassembled WGS sequence"/>
</dbReference>
<keyword evidence="1 4" id="KW-0808">Transferase</keyword>
<feature type="domain" description="N-acetyltransferase" evidence="3">
    <location>
        <begin position="51"/>
        <end position="202"/>
    </location>
</feature>
<keyword evidence="2" id="KW-0012">Acyltransferase</keyword>
<dbReference type="Gene3D" id="3.40.630.30">
    <property type="match status" value="1"/>
</dbReference>
<dbReference type="CDD" id="cd04301">
    <property type="entry name" value="NAT_SF"/>
    <property type="match status" value="1"/>
</dbReference>